<keyword evidence="3" id="KW-1185">Reference proteome</keyword>
<dbReference type="HOGENOM" id="CLU_111108_1_0_5"/>
<name>F0IZW0_ACIMA</name>
<dbReference type="Gene3D" id="1.10.10.10">
    <property type="entry name" value="Winged helix-like DNA-binding domain superfamily/Winged helix DNA-binding domain"/>
    <property type="match status" value="1"/>
</dbReference>
<dbReference type="SUPFAM" id="SSF46785">
    <property type="entry name" value="Winged helix' DNA-binding domain"/>
    <property type="match status" value="1"/>
</dbReference>
<organism evidence="2 3">
    <name type="scientific">Acidiphilium multivorum (strain DSM 11245 / JCM 8867 / NBRC 100883 / AIU 301)</name>
    <dbReference type="NCBI Taxonomy" id="926570"/>
    <lineage>
        <taxon>Bacteria</taxon>
        <taxon>Pseudomonadati</taxon>
        <taxon>Pseudomonadota</taxon>
        <taxon>Alphaproteobacteria</taxon>
        <taxon>Acetobacterales</taxon>
        <taxon>Acidocellaceae</taxon>
        <taxon>Acidiphilium</taxon>
    </lineage>
</organism>
<dbReference type="PIRSF" id="PIRSF036158">
    <property type="entry name" value="UCP036158_MarR"/>
    <property type="match status" value="1"/>
</dbReference>
<evidence type="ECO:0000313" key="2">
    <source>
        <dbReference type="EMBL" id="BAJ81320.1"/>
    </source>
</evidence>
<evidence type="ECO:0000313" key="3">
    <source>
        <dbReference type="Proteomes" id="UP000007100"/>
    </source>
</evidence>
<dbReference type="KEGG" id="amv:ACMV_19730"/>
<gene>
    <name evidence="2" type="ordered locus">ACMV_19730</name>
</gene>
<dbReference type="EMBL" id="AP012035">
    <property type="protein sequence ID" value="BAJ81320.1"/>
    <property type="molecule type" value="Genomic_DNA"/>
</dbReference>
<dbReference type="Pfam" id="PF13463">
    <property type="entry name" value="HTH_27"/>
    <property type="match status" value="1"/>
</dbReference>
<sequence length="197" mass="20768">MSMSGWNKIEEAALAAKPGRNAAQKPASKVAGEPVVSSAHLAAGRSPGLSAVEFGLNLATMAYQRWMVRCMAAAGLPGLSPLEVLILHTVRHRDRPKQIADIMLVLDIEETHLVTYALRKLAAAGLIEVERAGKEKRVSASAAGIALCARYGEIRERLLVEAAAATGPGETSLEDVATVLRALSGIYNQAARAAATF</sequence>
<dbReference type="InterPro" id="IPR000835">
    <property type="entry name" value="HTH_MarR-typ"/>
</dbReference>
<dbReference type="GO" id="GO:0003700">
    <property type="term" value="F:DNA-binding transcription factor activity"/>
    <property type="evidence" value="ECO:0007669"/>
    <property type="project" value="InterPro"/>
</dbReference>
<accession>F0IZW0</accession>
<feature type="domain" description="HTH marR-type" evidence="1">
    <location>
        <begin position="79"/>
        <end position="144"/>
    </location>
</feature>
<proteinExistence type="predicted"/>
<dbReference type="AlphaFoldDB" id="F0IZW0"/>
<dbReference type="InterPro" id="IPR014601">
    <property type="entry name" value="Trans_reg_MarR_HTH"/>
</dbReference>
<dbReference type="Proteomes" id="UP000007100">
    <property type="component" value="Chromosome"/>
</dbReference>
<reference evidence="2 3" key="1">
    <citation type="submission" date="2010-12" db="EMBL/GenBank/DDBJ databases">
        <title>Whole genome sequence of Acidiphilium multivorum AIU301.</title>
        <authorList>
            <person name="Narita-Yamada S."/>
            <person name="Nakamura S."/>
            <person name="Ito N."/>
            <person name="Takarada H."/>
            <person name="Katano Y."/>
            <person name="Nakazawa H."/>
            <person name="Hosoyama A."/>
            <person name="Yamada R."/>
            <person name="Fujita N."/>
        </authorList>
    </citation>
    <scope>NUCLEOTIDE SEQUENCE [LARGE SCALE GENOMIC DNA]</scope>
    <source>
        <strain evidence="3">DSM 11245 / JCM 8867 / AIU301</strain>
    </source>
</reference>
<dbReference type="InterPro" id="IPR036390">
    <property type="entry name" value="WH_DNA-bd_sf"/>
</dbReference>
<evidence type="ECO:0000259" key="1">
    <source>
        <dbReference type="Pfam" id="PF13463"/>
    </source>
</evidence>
<dbReference type="InterPro" id="IPR036388">
    <property type="entry name" value="WH-like_DNA-bd_sf"/>
</dbReference>
<protein>
    <submittedName>
        <fullName evidence="2">MarR family transcriptional regulator</fullName>
    </submittedName>
</protein>